<proteinExistence type="inferred from homology"/>
<dbReference type="STRING" id="150033.RV14_GL000809"/>
<evidence type="ECO:0000313" key="2">
    <source>
        <dbReference type="EMBL" id="OJG79628.1"/>
    </source>
</evidence>
<evidence type="ECO:0000313" key="3">
    <source>
        <dbReference type="Proteomes" id="UP000182152"/>
    </source>
</evidence>
<organism evidence="2 3">
    <name type="scientific">Enterococcus ratti</name>
    <dbReference type="NCBI Taxonomy" id="150033"/>
    <lineage>
        <taxon>Bacteria</taxon>
        <taxon>Bacillati</taxon>
        <taxon>Bacillota</taxon>
        <taxon>Bacilli</taxon>
        <taxon>Lactobacillales</taxon>
        <taxon>Enterococcaceae</taxon>
        <taxon>Enterococcus</taxon>
    </lineage>
</organism>
<keyword evidence="3" id="KW-1185">Reference proteome</keyword>
<accession>A0A1L8WF21</accession>
<evidence type="ECO:0000256" key="1">
    <source>
        <dbReference type="ARBA" id="ARBA00005721"/>
    </source>
</evidence>
<protein>
    <submittedName>
        <fullName evidence="2">Alkaline shock protein</fullName>
    </submittedName>
</protein>
<dbReference type="PANTHER" id="PTHR34297:SF1">
    <property type="entry name" value="ASP23_GLS24 FAMILY ENVELOPE STRESS RESPONSE PROTEIN"/>
    <property type="match status" value="1"/>
</dbReference>
<comment type="caution">
    <text evidence="2">The sequence shown here is derived from an EMBL/GenBank/DDBJ whole genome shotgun (WGS) entry which is preliminary data.</text>
</comment>
<dbReference type="InterPro" id="IPR005531">
    <property type="entry name" value="Asp23"/>
</dbReference>
<dbReference type="Pfam" id="PF03780">
    <property type="entry name" value="Asp23"/>
    <property type="match status" value="1"/>
</dbReference>
<dbReference type="PANTHER" id="PTHR34297">
    <property type="entry name" value="HYPOTHETICAL CYTOSOLIC PROTEIN-RELATED"/>
    <property type="match status" value="1"/>
</dbReference>
<dbReference type="EMBL" id="JXLB01000018">
    <property type="protein sequence ID" value="OJG79628.1"/>
    <property type="molecule type" value="Genomic_DNA"/>
</dbReference>
<reference evidence="2 3" key="1">
    <citation type="submission" date="2014-12" db="EMBL/GenBank/DDBJ databases">
        <title>Draft genome sequences of 29 type strains of Enterococci.</title>
        <authorList>
            <person name="Zhong Z."/>
            <person name="Sun Z."/>
            <person name="Liu W."/>
            <person name="Zhang W."/>
            <person name="Zhang H."/>
        </authorList>
    </citation>
    <scope>NUCLEOTIDE SEQUENCE [LARGE SCALE GENOMIC DNA]</scope>
    <source>
        <strain evidence="2 3">DSM 15687</strain>
    </source>
</reference>
<name>A0A1L8WF21_9ENTE</name>
<dbReference type="AlphaFoldDB" id="A0A1L8WF21"/>
<gene>
    <name evidence="2" type="ORF">RV14_GL000809</name>
</gene>
<dbReference type="Proteomes" id="UP000182152">
    <property type="component" value="Unassembled WGS sequence"/>
</dbReference>
<sequence length="149" mass="16265">MAKGGIDKMAEDKNLILNATQELGEIVIAPEVIEVIIGIAASKVKGVYGMRGTFASNVTELLGRAAHGKGVYLVNDEDGLKVDLYCYLEYGVSVPKVAMEMQERVNQQVLFMTDIALAQVNVHVVAVVPEKLEQPAIEELFEDEEEENG</sequence>
<comment type="similarity">
    <text evidence="1">Belongs to the asp23 family.</text>
</comment>